<protein>
    <submittedName>
        <fullName evidence="1">Uncharacterized protein</fullName>
    </submittedName>
</protein>
<dbReference type="EMBL" id="REGN01010502">
    <property type="protein sequence ID" value="RMZ98881.1"/>
    <property type="molecule type" value="Genomic_DNA"/>
</dbReference>
<reference evidence="1 2" key="1">
    <citation type="journal article" date="2018" name="Sci. Rep.">
        <title>Genomic signatures of local adaptation to the degree of environmental predictability in rotifers.</title>
        <authorList>
            <person name="Franch-Gras L."/>
            <person name="Hahn C."/>
            <person name="Garcia-Roger E.M."/>
            <person name="Carmona M.J."/>
            <person name="Serra M."/>
            <person name="Gomez A."/>
        </authorList>
    </citation>
    <scope>NUCLEOTIDE SEQUENCE [LARGE SCALE GENOMIC DNA]</scope>
    <source>
        <strain evidence="1">HYR1</strain>
    </source>
</reference>
<dbReference type="AlphaFoldDB" id="A0A3M7PIA7"/>
<dbReference type="Proteomes" id="UP000276133">
    <property type="component" value="Unassembled WGS sequence"/>
</dbReference>
<proteinExistence type="predicted"/>
<gene>
    <name evidence="1" type="ORF">BpHYR1_036271</name>
</gene>
<organism evidence="1 2">
    <name type="scientific">Brachionus plicatilis</name>
    <name type="common">Marine rotifer</name>
    <name type="synonym">Brachionus muelleri</name>
    <dbReference type="NCBI Taxonomy" id="10195"/>
    <lineage>
        <taxon>Eukaryota</taxon>
        <taxon>Metazoa</taxon>
        <taxon>Spiralia</taxon>
        <taxon>Gnathifera</taxon>
        <taxon>Rotifera</taxon>
        <taxon>Eurotatoria</taxon>
        <taxon>Monogononta</taxon>
        <taxon>Pseudotrocha</taxon>
        <taxon>Ploima</taxon>
        <taxon>Brachionidae</taxon>
        <taxon>Brachionus</taxon>
    </lineage>
</organism>
<accession>A0A3M7PIA7</accession>
<evidence type="ECO:0000313" key="1">
    <source>
        <dbReference type="EMBL" id="RMZ98881.1"/>
    </source>
</evidence>
<comment type="caution">
    <text evidence="1">The sequence shown here is derived from an EMBL/GenBank/DDBJ whole genome shotgun (WGS) entry which is preliminary data.</text>
</comment>
<sequence length="61" mass="7495">MFGFFFRFFFENFYNEWKKYKNKDKQSPLITVLNFDSVRLAFFEPALNSPKNLHQKRVLLP</sequence>
<name>A0A3M7PIA7_BRAPC</name>
<keyword evidence="2" id="KW-1185">Reference proteome</keyword>
<evidence type="ECO:0000313" key="2">
    <source>
        <dbReference type="Proteomes" id="UP000276133"/>
    </source>
</evidence>